<evidence type="ECO:0000313" key="3">
    <source>
        <dbReference type="Proteomes" id="UP000826661"/>
    </source>
</evidence>
<protein>
    <submittedName>
        <fullName evidence="2">C2H2-type domain-containing protein</fullName>
    </submittedName>
</protein>
<proteinExistence type="predicted"/>
<evidence type="ECO:0000313" key="2">
    <source>
        <dbReference type="EMBL" id="QYS96261.1"/>
    </source>
</evidence>
<dbReference type="EMBL" id="CP075865">
    <property type="protein sequence ID" value="QYS96261.1"/>
    <property type="molecule type" value="Genomic_DNA"/>
</dbReference>
<name>A0A8G0L5P6_9HYPO</name>
<gene>
    <name evidence="2" type="ORF">H0G86_003518</name>
</gene>
<evidence type="ECO:0000256" key="1">
    <source>
        <dbReference type="SAM" id="MobiDB-lite"/>
    </source>
</evidence>
<keyword evidence="3" id="KW-1185">Reference proteome</keyword>
<dbReference type="Proteomes" id="UP000826661">
    <property type="component" value="Chromosome II"/>
</dbReference>
<dbReference type="AlphaFoldDB" id="A0A8G0L5P6"/>
<organism evidence="2 3">
    <name type="scientific">Trichoderma simmonsii</name>
    <dbReference type="NCBI Taxonomy" id="1491479"/>
    <lineage>
        <taxon>Eukaryota</taxon>
        <taxon>Fungi</taxon>
        <taxon>Dikarya</taxon>
        <taxon>Ascomycota</taxon>
        <taxon>Pezizomycotina</taxon>
        <taxon>Sordariomycetes</taxon>
        <taxon>Hypocreomycetidae</taxon>
        <taxon>Hypocreales</taxon>
        <taxon>Hypocreaceae</taxon>
        <taxon>Trichoderma</taxon>
    </lineage>
</organism>
<sequence length="107" mass="11804">MRTIGLPRQIVSACVSSAPHATAVTMSESEAQLRGSSPRRMPSYGPAGQSHAPSPDTRVCRQKSRTAEWGPEKASKLEFLAVREAFPSALILAYKTDNSRRSRTYRR</sequence>
<feature type="region of interest" description="Disordered" evidence="1">
    <location>
        <begin position="21"/>
        <end position="67"/>
    </location>
</feature>
<reference evidence="2 3" key="1">
    <citation type="journal article" date="2021" name="BMC Genomics">
        <title>Telomere-to-telomere genome assembly of asparaginase-producing Trichoderma simmonsii.</title>
        <authorList>
            <person name="Chung D."/>
            <person name="Kwon Y.M."/>
            <person name="Yang Y."/>
        </authorList>
    </citation>
    <scope>NUCLEOTIDE SEQUENCE [LARGE SCALE GENOMIC DNA]</scope>
    <source>
        <strain evidence="2 3">GH-Sj1</strain>
    </source>
</reference>
<accession>A0A8G0L5P6</accession>